<dbReference type="InterPro" id="IPR000160">
    <property type="entry name" value="GGDEF_dom"/>
</dbReference>
<dbReference type="CDD" id="cd01948">
    <property type="entry name" value="EAL"/>
    <property type="match status" value="1"/>
</dbReference>
<dbReference type="InterPro" id="IPR029787">
    <property type="entry name" value="Nucleotide_cyclase"/>
</dbReference>
<protein>
    <submittedName>
        <fullName evidence="4">EAL domain-containing protein</fullName>
    </submittedName>
</protein>
<dbReference type="InterPro" id="IPR035919">
    <property type="entry name" value="EAL_sf"/>
</dbReference>
<dbReference type="PROSITE" id="PS50887">
    <property type="entry name" value="GGDEF"/>
    <property type="match status" value="1"/>
</dbReference>
<dbReference type="SUPFAM" id="SSF141868">
    <property type="entry name" value="EAL domain-like"/>
    <property type="match status" value="1"/>
</dbReference>
<reference evidence="4 5" key="1">
    <citation type="submission" date="2023-12" db="EMBL/GenBank/DDBJ databases">
        <title>Friends and Foes: Symbiotic and Algicidal bacterial influence on Karenia brevis blooms.</title>
        <authorList>
            <person name="Fei C."/>
            <person name="Mohamed A.R."/>
            <person name="Booker A."/>
            <person name="Arshad M."/>
            <person name="Klass S."/>
            <person name="Ahn S."/>
            <person name="Gilbert P.M."/>
            <person name="Heil C.A."/>
            <person name="Martinez J.M."/>
            <person name="Amin S.A."/>
        </authorList>
    </citation>
    <scope>NUCLEOTIDE SEQUENCE [LARGE SCALE GENOMIC DNA]</scope>
    <source>
        <strain evidence="4 5">CE15</strain>
    </source>
</reference>
<dbReference type="Gene3D" id="3.30.70.270">
    <property type="match status" value="1"/>
</dbReference>
<dbReference type="Proteomes" id="UP001382455">
    <property type="component" value="Unassembled WGS sequence"/>
</dbReference>
<dbReference type="Pfam" id="PF00990">
    <property type="entry name" value="GGDEF"/>
    <property type="match status" value="1"/>
</dbReference>
<dbReference type="PANTHER" id="PTHR33121">
    <property type="entry name" value="CYCLIC DI-GMP PHOSPHODIESTERASE PDEF"/>
    <property type="match status" value="1"/>
</dbReference>
<feature type="domain" description="GGDEF" evidence="3">
    <location>
        <begin position="321"/>
        <end position="451"/>
    </location>
</feature>
<dbReference type="EMBL" id="JBAWKS010000001">
    <property type="protein sequence ID" value="MEI4550622.1"/>
    <property type="molecule type" value="Genomic_DNA"/>
</dbReference>
<evidence type="ECO:0000313" key="5">
    <source>
        <dbReference type="Proteomes" id="UP001382455"/>
    </source>
</evidence>
<accession>A0ABU8EUH9</accession>
<evidence type="ECO:0000256" key="1">
    <source>
        <dbReference type="SAM" id="Phobius"/>
    </source>
</evidence>
<keyword evidence="1" id="KW-1133">Transmembrane helix</keyword>
<dbReference type="SMART" id="SM00267">
    <property type="entry name" value="GGDEF"/>
    <property type="match status" value="1"/>
</dbReference>
<dbReference type="RefSeq" id="WP_336435745.1">
    <property type="nucleotide sequence ID" value="NZ_JBAWKS010000001.1"/>
</dbReference>
<sequence>MDSSVTQLEQHLVVFTMAERLLSELKQPYSQQALAQISQETFANFPRYLNVSYFQLTNNQQLTALHTTRKTSAKPATNLSELGIKQVIQSNKLLFSIPYYEANDGSLRMAISYLSQLSNAQPPLLMVAEINLNSQYNPWRYNILDKGMEILVTQKPRIKDQYWSLYHTAPKSLHGDLGKAYNQPMPPAFVAYVNKSVQKATGRPVDKYLQSDGVSIYTNRTQGIANVRVGISYNKHFNTFIAVRVPLKTIYNEVSNFASWIGAFGLLTIVATFFITRHLYRLDIGYKNKLYQQANFDKLTKLANRYFFDNTLVNEQIHNQGRYTLLCIDLDNFKHINDRFGRHTGDKTLQLIAERISQSCPSNALPVRTGGDEFFVILQTVDRSISSSLARNILNAIEQTMMLDNLQLSITASIGIYHADEHIDPQTAEIYAEIAMFEAKKLKNRYCFFDKGLAEQLHQRVDIETELKHAIENKELYLTYQPQICSAHGSVKGVEVLLRWHNRKLGLIAPDKFIPIAEETGLIADIGEFVIQQALYDYAQNLKYTEISLSINVSAYQLMYTPLFDILKHHVEHYQISPNRVILEVTESIFIEDKGAVQGLFEKLMSYGFLISLDDFGTGYSSLSQMRDYPIHELKIDRSFITHIHEKDQDAALLHQIVSIAKCHDIVTVAEGIEVTAQHEIVRTLGIDIEQGYLHAKPLEIDALKAYLAANTLTQKACC</sequence>
<organism evidence="4 5">
    <name type="scientific">Pseudoalteromonas spongiae</name>
    <dbReference type="NCBI Taxonomy" id="298657"/>
    <lineage>
        <taxon>Bacteria</taxon>
        <taxon>Pseudomonadati</taxon>
        <taxon>Pseudomonadota</taxon>
        <taxon>Gammaproteobacteria</taxon>
        <taxon>Alteromonadales</taxon>
        <taxon>Pseudoalteromonadaceae</taxon>
        <taxon>Pseudoalteromonas</taxon>
    </lineage>
</organism>
<proteinExistence type="predicted"/>
<evidence type="ECO:0000313" key="4">
    <source>
        <dbReference type="EMBL" id="MEI4550622.1"/>
    </source>
</evidence>
<dbReference type="SMART" id="SM00052">
    <property type="entry name" value="EAL"/>
    <property type="match status" value="1"/>
</dbReference>
<dbReference type="PANTHER" id="PTHR33121:SF70">
    <property type="entry name" value="SIGNALING PROTEIN YKOW"/>
    <property type="match status" value="1"/>
</dbReference>
<keyword evidence="5" id="KW-1185">Reference proteome</keyword>
<name>A0ABU8EUH9_9GAMM</name>
<dbReference type="SUPFAM" id="SSF55073">
    <property type="entry name" value="Nucleotide cyclase"/>
    <property type="match status" value="1"/>
</dbReference>
<dbReference type="InterPro" id="IPR043128">
    <property type="entry name" value="Rev_trsase/Diguanyl_cyclase"/>
</dbReference>
<dbReference type="InterPro" id="IPR050706">
    <property type="entry name" value="Cyclic-di-GMP_PDE-like"/>
</dbReference>
<dbReference type="CDD" id="cd01949">
    <property type="entry name" value="GGDEF"/>
    <property type="match status" value="1"/>
</dbReference>
<feature type="transmembrane region" description="Helical" evidence="1">
    <location>
        <begin position="257"/>
        <end position="280"/>
    </location>
</feature>
<keyword evidence="1" id="KW-0812">Transmembrane</keyword>
<feature type="domain" description="EAL" evidence="2">
    <location>
        <begin position="460"/>
        <end position="712"/>
    </location>
</feature>
<keyword evidence="1" id="KW-0472">Membrane</keyword>
<dbReference type="Pfam" id="PF00563">
    <property type="entry name" value="EAL"/>
    <property type="match status" value="1"/>
</dbReference>
<dbReference type="NCBIfam" id="TIGR00254">
    <property type="entry name" value="GGDEF"/>
    <property type="match status" value="1"/>
</dbReference>
<evidence type="ECO:0000259" key="2">
    <source>
        <dbReference type="PROSITE" id="PS50883"/>
    </source>
</evidence>
<dbReference type="Gene3D" id="3.20.20.450">
    <property type="entry name" value="EAL domain"/>
    <property type="match status" value="1"/>
</dbReference>
<gene>
    <name evidence="4" type="ORF">WAE96_13210</name>
</gene>
<comment type="caution">
    <text evidence="4">The sequence shown here is derived from an EMBL/GenBank/DDBJ whole genome shotgun (WGS) entry which is preliminary data.</text>
</comment>
<dbReference type="PROSITE" id="PS50883">
    <property type="entry name" value="EAL"/>
    <property type="match status" value="1"/>
</dbReference>
<dbReference type="InterPro" id="IPR001633">
    <property type="entry name" value="EAL_dom"/>
</dbReference>
<evidence type="ECO:0000259" key="3">
    <source>
        <dbReference type="PROSITE" id="PS50887"/>
    </source>
</evidence>